<evidence type="ECO:0000256" key="3">
    <source>
        <dbReference type="ARBA" id="ARBA00022777"/>
    </source>
</evidence>
<feature type="region of interest" description="Disordered" evidence="5">
    <location>
        <begin position="372"/>
        <end position="476"/>
    </location>
</feature>
<feature type="compositionally biased region" description="Low complexity" evidence="5">
    <location>
        <begin position="400"/>
        <end position="416"/>
    </location>
</feature>
<evidence type="ECO:0000259" key="6">
    <source>
        <dbReference type="PROSITE" id="PS50011"/>
    </source>
</evidence>
<keyword evidence="8" id="KW-1185">Reference proteome</keyword>
<dbReference type="Gene3D" id="1.10.510.10">
    <property type="entry name" value="Transferase(Phosphotransferase) domain 1"/>
    <property type="match status" value="1"/>
</dbReference>
<gene>
    <name evidence="7" type="ORF">OHB29_33725</name>
</gene>
<feature type="domain" description="Protein kinase" evidence="6">
    <location>
        <begin position="18"/>
        <end position="293"/>
    </location>
</feature>
<reference evidence="7 8" key="1">
    <citation type="submission" date="2022-10" db="EMBL/GenBank/DDBJ databases">
        <title>The complete genomes of actinobacterial strains from the NBC collection.</title>
        <authorList>
            <person name="Joergensen T.S."/>
            <person name="Alvarez Arevalo M."/>
            <person name="Sterndorff E.B."/>
            <person name="Faurdal D."/>
            <person name="Vuksanovic O."/>
            <person name="Mourched A.-S."/>
            <person name="Charusanti P."/>
            <person name="Shaw S."/>
            <person name="Blin K."/>
            <person name="Weber T."/>
        </authorList>
    </citation>
    <scope>NUCLEOTIDE SEQUENCE [LARGE SCALE GENOMIC DNA]</scope>
    <source>
        <strain evidence="7 8">NBC_00456</strain>
    </source>
</reference>
<evidence type="ECO:0000256" key="2">
    <source>
        <dbReference type="ARBA" id="ARBA00022741"/>
    </source>
</evidence>
<evidence type="ECO:0000313" key="8">
    <source>
        <dbReference type="Proteomes" id="UP001341259"/>
    </source>
</evidence>
<dbReference type="InterPro" id="IPR000719">
    <property type="entry name" value="Prot_kinase_dom"/>
</dbReference>
<keyword evidence="1" id="KW-0808">Transferase</keyword>
<dbReference type="Proteomes" id="UP001341259">
    <property type="component" value="Chromosome"/>
</dbReference>
<dbReference type="SMART" id="SM00220">
    <property type="entry name" value="S_TKc"/>
    <property type="match status" value="1"/>
</dbReference>
<dbReference type="RefSeq" id="WP_328344547.1">
    <property type="nucleotide sequence ID" value="NZ_CP107906.1"/>
</dbReference>
<accession>A0ABZ1P1A1</accession>
<sequence length="494" mass="51880">MQSMQPLNRHDPRILGTFETLALLGTGGMGRAYLARPLPLENLAPEWEAAYRLADPDDEPADGPGLVVVKVIRPELLQDRDPADEAEARARFATEVDAIRAVLSPRVPSLIGADPDGDPPWLAMDFIHGPALDTLIHGRGPLTAGPCAALGLALVEALRAIHGAGLYHRDLKPGNIVLGPYGPVVLDFGLAVLAERRYSQALTESNASMGTYPFMPLEQLRSTKRVDHAADVYALGASLFFALTGKPPFPIIPLAEPPLWTGVDAWFQPLLEEIIVPEPADRPSLDEVEDALLDLLAGQGLTAEAAAVELGDTVAAAGLAPQLPAAALAEHGDPEVRELAQRAVDRGAAPDDLWPDDDSDPFDDLVFADDSEAEGEASGDGRSGGAVPSPRPGPHGPDGGADAVAPEGPAEVADVPGRIAADHDVHGPGTPAVEEPDVRQADPGGGRPTDPVTSYPLPPPAKAPAPARTGRRVHRDALRIAARLREEYAHSGSL</sequence>
<name>A0ABZ1P1A1_STRVL</name>
<dbReference type="Gene3D" id="3.30.200.20">
    <property type="entry name" value="Phosphorylase Kinase, domain 1"/>
    <property type="match status" value="1"/>
</dbReference>
<dbReference type="InterPro" id="IPR011009">
    <property type="entry name" value="Kinase-like_dom_sf"/>
</dbReference>
<dbReference type="PANTHER" id="PTHR43289">
    <property type="entry name" value="MITOGEN-ACTIVATED PROTEIN KINASE KINASE KINASE 20-RELATED"/>
    <property type="match status" value="1"/>
</dbReference>
<keyword evidence="4" id="KW-0067">ATP-binding</keyword>
<dbReference type="Pfam" id="PF00069">
    <property type="entry name" value="Pkinase"/>
    <property type="match status" value="1"/>
</dbReference>
<evidence type="ECO:0000256" key="5">
    <source>
        <dbReference type="SAM" id="MobiDB-lite"/>
    </source>
</evidence>
<dbReference type="InterPro" id="IPR008271">
    <property type="entry name" value="Ser/Thr_kinase_AS"/>
</dbReference>
<dbReference type="SUPFAM" id="SSF56112">
    <property type="entry name" value="Protein kinase-like (PK-like)"/>
    <property type="match status" value="1"/>
</dbReference>
<dbReference type="PROSITE" id="PS00108">
    <property type="entry name" value="PROTEIN_KINASE_ST"/>
    <property type="match status" value="1"/>
</dbReference>
<evidence type="ECO:0000256" key="4">
    <source>
        <dbReference type="ARBA" id="ARBA00022840"/>
    </source>
</evidence>
<keyword evidence="3 7" id="KW-0418">Kinase</keyword>
<dbReference type="GO" id="GO:0004674">
    <property type="term" value="F:protein serine/threonine kinase activity"/>
    <property type="evidence" value="ECO:0007669"/>
    <property type="project" value="UniProtKB-KW"/>
</dbReference>
<dbReference type="PANTHER" id="PTHR43289:SF34">
    <property type="entry name" value="SERINE_THREONINE-PROTEIN KINASE YBDM-RELATED"/>
    <property type="match status" value="1"/>
</dbReference>
<dbReference type="PROSITE" id="PS50011">
    <property type="entry name" value="PROTEIN_KINASE_DOM"/>
    <property type="match status" value="1"/>
</dbReference>
<protein>
    <submittedName>
        <fullName evidence="7">Serine/threonine protein kinase</fullName>
    </submittedName>
</protein>
<dbReference type="CDD" id="cd14014">
    <property type="entry name" value="STKc_PknB_like"/>
    <property type="match status" value="1"/>
</dbReference>
<dbReference type="EMBL" id="CP107906">
    <property type="protein sequence ID" value="WUG97565.1"/>
    <property type="molecule type" value="Genomic_DNA"/>
</dbReference>
<organism evidence="7 8">
    <name type="scientific">Streptomyces violaceus</name>
    <name type="common">Streptomyces venezuelae</name>
    <dbReference type="NCBI Taxonomy" id="1936"/>
    <lineage>
        <taxon>Bacteria</taxon>
        <taxon>Bacillati</taxon>
        <taxon>Actinomycetota</taxon>
        <taxon>Actinomycetes</taxon>
        <taxon>Kitasatosporales</taxon>
        <taxon>Streptomycetaceae</taxon>
        <taxon>Streptomyces</taxon>
    </lineage>
</organism>
<keyword evidence="7" id="KW-0723">Serine/threonine-protein kinase</keyword>
<evidence type="ECO:0000256" key="1">
    <source>
        <dbReference type="ARBA" id="ARBA00022679"/>
    </source>
</evidence>
<proteinExistence type="predicted"/>
<keyword evidence="2" id="KW-0547">Nucleotide-binding</keyword>
<evidence type="ECO:0000313" key="7">
    <source>
        <dbReference type="EMBL" id="WUG97565.1"/>
    </source>
</evidence>